<comment type="caution">
    <text evidence="2">The sequence shown here is derived from an EMBL/GenBank/DDBJ whole genome shotgun (WGS) entry which is preliminary data.</text>
</comment>
<organism evidence="2 3">
    <name type="scientific">Rhodovulum viride</name>
    <dbReference type="NCBI Taxonomy" id="1231134"/>
    <lineage>
        <taxon>Bacteria</taxon>
        <taxon>Pseudomonadati</taxon>
        <taxon>Pseudomonadota</taxon>
        <taxon>Alphaproteobacteria</taxon>
        <taxon>Rhodobacterales</taxon>
        <taxon>Paracoccaceae</taxon>
        <taxon>Rhodovulum</taxon>
    </lineage>
</organism>
<keyword evidence="3" id="KW-1185">Reference proteome</keyword>
<feature type="region of interest" description="Disordered" evidence="1">
    <location>
        <begin position="63"/>
        <end position="90"/>
    </location>
</feature>
<dbReference type="InterPro" id="IPR010064">
    <property type="entry name" value="HK97-gp10_tail"/>
</dbReference>
<name>A0ABX9DBT4_9RHOB</name>
<dbReference type="Proteomes" id="UP000248659">
    <property type="component" value="Unassembled WGS sequence"/>
</dbReference>
<evidence type="ECO:0000313" key="3">
    <source>
        <dbReference type="Proteomes" id="UP000248659"/>
    </source>
</evidence>
<protein>
    <recommendedName>
        <fullName evidence="4">HK97 gp10 family phage protein</fullName>
    </recommendedName>
</protein>
<dbReference type="EMBL" id="MUAV01000042">
    <property type="protein sequence ID" value="RAP39568.1"/>
    <property type="molecule type" value="Genomic_DNA"/>
</dbReference>
<evidence type="ECO:0008006" key="4">
    <source>
        <dbReference type="Google" id="ProtNLM"/>
    </source>
</evidence>
<evidence type="ECO:0000313" key="2">
    <source>
        <dbReference type="EMBL" id="RAP39568.1"/>
    </source>
</evidence>
<evidence type="ECO:0000256" key="1">
    <source>
        <dbReference type="SAM" id="MobiDB-lite"/>
    </source>
</evidence>
<proteinExistence type="predicted"/>
<gene>
    <name evidence="2" type="ORF">BYZ73_19890</name>
</gene>
<dbReference type="NCBIfam" id="TIGR01725">
    <property type="entry name" value="phge_HK97_gp10"/>
    <property type="match status" value="1"/>
</dbReference>
<sequence length="156" mass="17136">MSISMKVTGLKEIEKALADLPRSTSKGVARRVMKKELQPVADMANALWPGADDDVFQVTHKVSRSQPQPPSGRSVVNMVVGAPSGRDGKPHAHLLEWGTGPRYHESGKYTGSVSPQPMLTPAWDATKDKVLRGLAERFREEIAKTVARRAKRAARR</sequence>
<reference evidence="2 3" key="1">
    <citation type="submission" date="2017-01" db="EMBL/GenBank/DDBJ databases">
        <title>Genome sequence of Rhodovulum viride JA756.</title>
        <authorList>
            <person name="Lakshmi K.V."/>
            <person name="Tushar L.D."/>
            <person name="Sasikala C."/>
            <person name="Venkataramana C."/>
        </authorList>
    </citation>
    <scope>NUCLEOTIDE SEQUENCE [LARGE SCALE GENOMIC DNA]</scope>
    <source>
        <strain evidence="2 3">JA756</strain>
    </source>
</reference>
<accession>A0ABX9DBT4</accession>